<accession>A0A9P6NQU3</accession>
<dbReference type="AlphaFoldDB" id="A0A9P6NQU3"/>
<feature type="chain" id="PRO_5040479709" evidence="1">
    <location>
        <begin position="23"/>
        <end position="95"/>
    </location>
</feature>
<gene>
    <name evidence="2" type="ORF">CROQUDRAFT_654661</name>
</gene>
<proteinExistence type="predicted"/>
<feature type="signal peptide" evidence="1">
    <location>
        <begin position="1"/>
        <end position="22"/>
    </location>
</feature>
<evidence type="ECO:0000313" key="2">
    <source>
        <dbReference type="EMBL" id="KAG0148579.1"/>
    </source>
</evidence>
<dbReference type="EMBL" id="MU167235">
    <property type="protein sequence ID" value="KAG0148579.1"/>
    <property type="molecule type" value="Genomic_DNA"/>
</dbReference>
<reference evidence="2" key="1">
    <citation type="submission" date="2013-11" db="EMBL/GenBank/DDBJ databases">
        <title>Genome sequence of the fusiform rust pathogen reveals effectors for host alternation and coevolution with pine.</title>
        <authorList>
            <consortium name="DOE Joint Genome Institute"/>
            <person name="Smith K."/>
            <person name="Pendleton A."/>
            <person name="Kubisiak T."/>
            <person name="Anderson C."/>
            <person name="Salamov A."/>
            <person name="Aerts A."/>
            <person name="Riley R."/>
            <person name="Clum A."/>
            <person name="Lindquist E."/>
            <person name="Ence D."/>
            <person name="Campbell M."/>
            <person name="Kronenberg Z."/>
            <person name="Feau N."/>
            <person name="Dhillon B."/>
            <person name="Hamelin R."/>
            <person name="Burleigh J."/>
            <person name="Smith J."/>
            <person name="Yandell M."/>
            <person name="Nelson C."/>
            <person name="Grigoriev I."/>
            <person name="Davis J."/>
        </authorList>
    </citation>
    <scope>NUCLEOTIDE SEQUENCE</scope>
    <source>
        <strain evidence="2">G11</strain>
    </source>
</reference>
<dbReference type="Proteomes" id="UP000886653">
    <property type="component" value="Unassembled WGS sequence"/>
</dbReference>
<evidence type="ECO:0000256" key="1">
    <source>
        <dbReference type="SAM" id="SignalP"/>
    </source>
</evidence>
<sequence>MSTVRAAMLTSLGIVSVGFLLGQYLQPEPSPQVFLATPEPQPEENYHGRSSAELRNRLDNLKAMQRKLDAERAIALNKLVEVDKRLGIASPIDSK</sequence>
<evidence type="ECO:0000313" key="3">
    <source>
        <dbReference type="Proteomes" id="UP000886653"/>
    </source>
</evidence>
<keyword evidence="3" id="KW-1185">Reference proteome</keyword>
<name>A0A9P6NQU3_9BASI</name>
<comment type="caution">
    <text evidence="2">The sequence shown here is derived from an EMBL/GenBank/DDBJ whole genome shotgun (WGS) entry which is preliminary data.</text>
</comment>
<organism evidence="2 3">
    <name type="scientific">Cronartium quercuum f. sp. fusiforme G11</name>
    <dbReference type="NCBI Taxonomy" id="708437"/>
    <lineage>
        <taxon>Eukaryota</taxon>
        <taxon>Fungi</taxon>
        <taxon>Dikarya</taxon>
        <taxon>Basidiomycota</taxon>
        <taxon>Pucciniomycotina</taxon>
        <taxon>Pucciniomycetes</taxon>
        <taxon>Pucciniales</taxon>
        <taxon>Coleosporiaceae</taxon>
        <taxon>Cronartium</taxon>
    </lineage>
</organism>
<dbReference type="OrthoDB" id="2505862at2759"/>
<keyword evidence="1" id="KW-0732">Signal</keyword>
<protein>
    <submittedName>
        <fullName evidence="2">Uncharacterized protein</fullName>
    </submittedName>
</protein>